<dbReference type="EMBL" id="BDJK01000055">
    <property type="protein sequence ID" value="GAV23538.1"/>
    <property type="molecule type" value="Genomic_DNA"/>
</dbReference>
<accession>A0A1L8CX89</accession>
<dbReference type="RefSeq" id="WP_075859940.1">
    <property type="nucleotide sequence ID" value="NZ_BDJK01000055.1"/>
</dbReference>
<reference evidence="2" key="1">
    <citation type="submission" date="2016-12" db="EMBL/GenBank/DDBJ databases">
        <title>Draft Genome Sequences od Carboxydothermus pertinax and islandicus, Hydrogenogenic Carboxydotrophic Bacteria.</title>
        <authorList>
            <person name="Fukuyama Y."/>
            <person name="Ohmae K."/>
            <person name="Yoneda Y."/>
            <person name="Yoshida T."/>
            <person name="Sako Y."/>
        </authorList>
    </citation>
    <scope>NUCLEOTIDE SEQUENCE [LARGE SCALE GENOMIC DNA]</scope>
    <source>
        <strain evidence="2">Ug1</strain>
    </source>
</reference>
<proteinExistence type="predicted"/>
<dbReference type="AlphaFoldDB" id="A0A1L8CX89"/>
<sequence length="188" mass="22403">MFILVEKTPIYITQKKYNEIFRIVTKDLEPDEKIKEIIKGTKEQVENSKKFNKYLNEVYKKDKAKFFEDYKFHLTGDEIRQEIGYLLFDFCAFYKTAKLRDFSSFQSKLMNKYENHIDYGDVIALEIIMKKLSLKLSNLFKNFKFTCIININDVLEIKGENLADFTINLKNNVKMLFYKGSIEIQSFV</sequence>
<protein>
    <submittedName>
        <fullName evidence="1">Uncharacterized protein</fullName>
    </submittedName>
</protein>
<gene>
    <name evidence="1" type="ORF">cpu_20480</name>
</gene>
<dbReference type="Proteomes" id="UP000187485">
    <property type="component" value="Unassembled WGS sequence"/>
</dbReference>
<name>A0A1L8CX89_9THEO</name>
<evidence type="ECO:0000313" key="2">
    <source>
        <dbReference type="Proteomes" id="UP000187485"/>
    </source>
</evidence>
<evidence type="ECO:0000313" key="1">
    <source>
        <dbReference type="EMBL" id="GAV23538.1"/>
    </source>
</evidence>
<organism evidence="1 2">
    <name type="scientific">Carboxydothermus pertinax</name>
    <dbReference type="NCBI Taxonomy" id="870242"/>
    <lineage>
        <taxon>Bacteria</taxon>
        <taxon>Bacillati</taxon>
        <taxon>Bacillota</taxon>
        <taxon>Clostridia</taxon>
        <taxon>Thermoanaerobacterales</taxon>
        <taxon>Thermoanaerobacteraceae</taxon>
        <taxon>Carboxydothermus</taxon>
    </lineage>
</organism>
<comment type="caution">
    <text evidence="1">The sequence shown here is derived from an EMBL/GenBank/DDBJ whole genome shotgun (WGS) entry which is preliminary data.</text>
</comment>
<keyword evidence="2" id="KW-1185">Reference proteome</keyword>